<organism evidence="5 6">
    <name type="scientific">Saccoglossus kowalevskii</name>
    <name type="common">Acorn worm</name>
    <dbReference type="NCBI Taxonomy" id="10224"/>
    <lineage>
        <taxon>Eukaryota</taxon>
        <taxon>Metazoa</taxon>
        <taxon>Hemichordata</taxon>
        <taxon>Enteropneusta</taxon>
        <taxon>Harrimaniidae</taxon>
        <taxon>Saccoglossus</taxon>
    </lineage>
</organism>
<dbReference type="NCBIfam" id="TIGR01066">
    <property type="entry name" value="rplM_bact"/>
    <property type="match status" value="1"/>
</dbReference>
<protein>
    <submittedName>
        <fullName evidence="6">39S ribosomal protein L13, mitochondrial-like</fullName>
    </submittedName>
</protein>
<evidence type="ECO:0000256" key="2">
    <source>
        <dbReference type="ARBA" id="ARBA00022980"/>
    </source>
</evidence>
<keyword evidence="3 4" id="KW-0687">Ribonucleoprotein</keyword>
<keyword evidence="2 4" id="KW-0689">Ribosomal protein</keyword>
<dbReference type="HAMAP" id="MF_01366">
    <property type="entry name" value="Ribosomal_uL13"/>
    <property type="match status" value="1"/>
</dbReference>
<dbReference type="InterPro" id="IPR005823">
    <property type="entry name" value="Ribosomal_uL13_bac-type"/>
</dbReference>
<dbReference type="InterPro" id="IPR005822">
    <property type="entry name" value="Ribosomal_uL13"/>
</dbReference>
<evidence type="ECO:0000313" key="6">
    <source>
        <dbReference type="RefSeq" id="XP_002731608.1"/>
    </source>
</evidence>
<evidence type="ECO:0000256" key="1">
    <source>
        <dbReference type="ARBA" id="ARBA00006227"/>
    </source>
</evidence>
<evidence type="ECO:0000256" key="4">
    <source>
        <dbReference type="RuleBase" id="RU003877"/>
    </source>
</evidence>
<dbReference type="PROSITE" id="PS00783">
    <property type="entry name" value="RIBOSOMAL_L13"/>
    <property type="match status" value="1"/>
</dbReference>
<comment type="similarity">
    <text evidence="1 4">Belongs to the universal ribosomal protein uL13 family.</text>
</comment>
<dbReference type="RefSeq" id="XP_002731608.1">
    <property type="nucleotide sequence ID" value="XM_002731562.2"/>
</dbReference>
<dbReference type="InterPro" id="IPR023563">
    <property type="entry name" value="Ribosomal_uL13_CS"/>
</dbReference>
<sequence>MANRAAQQWGTFARVWYLLDASQQPPGRIAALVSPLLQGKHKPIYHPLSDIGDHVVIYNTREVAFSGDKWNTKLYHHHTGYPKGFSSTKAKDVHLLDPTKVVHKAIYGMLPKVLLRRTMMERLHLYPDNKIPEDILANISEQITPPRIIPRKLTEYSQEELDNFPKLWHPGEDPELR</sequence>
<reference evidence="6" key="1">
    <citation type="submission" date="2025-08" db="UniProtKB">
        <authorList>
            <consortium name="RefSeq"/>
        </authorList>
    </citation>
    <scope>IDENTIFICATION</scope>
    <source>
        <tissue evidence="6">Testes</tissue>
    </source>
</reference>
<dbReference type="PIRSF" id="PIRSF002181">
    <property type="entry name" value="Ribosomal_L13"/>
    <property type="match status" value="1"/>
</dbReference>
<name>A0ABM0GK33_SACKO</name>
<dbReference type="GeneID" id="100369451"/>
<dbReference type="PANTHER" id="PTHR11545:SF2">
    <property type="entry name" value="LARGE RIBOSOMAL SUBUNIT PROTEIN UL13M"/>
    <property type="match status" value="1"/>
</dbReference>
<accession>A0ABM0GK33</accession>
<dbReference type="Gene3D" id="3.90.1180.10">
    <property type="entry name" value="Ribosomal protein L13"/>
    <property type="match status" value="1"/>
</dbReference>
<keyword evidence="5" id="KW-1185">Reference proteome</keyword>
<dbReference type="CDD" id="cd00392">
    <property type="entry name" value="Ribosomal_L13"/>
    <property type="match status" value="1"/>
</dbReference>
<proteinExistence type="inferred from homology"/>
<dbReference type="InterPro" id="IPR036899">
    <property type="entry name" value="Ribosomal_uL13_sf"/>
</dbReference>
<dbReference type="Proteomes" id="UP000694865">
    <property type="component" value="Unplaced"/>
</dbReference>
<dbReference type="Pfam" id="PF00572">
    <property type="entry name" value="Ribosomal_L13"/>
    <property type="match status" value="1"/>
</dbReference>
<gene>
    <name evidence="6" type="primary">LOC100369451</name>
</gene>
<evidence type="ECO:0000256" key="3">
    <source>
        <dbReference type="ARBA" id="ARBA00023274"/>
    </source>
</evidence>
<dbReference type="SUPFAM" id="SSF52161">
    <property type="entry name" value="Ribosomal protein L13"/>
    <property type="match status" value="1"/>
</dbReference>
<dbReference type="PANTHER" id="PTHR11545">
    <property type="entry name" value="RIBOSOMAL PROTEIN L13"/>
    <property type="match status" value="1"/>
</dbReference>
<evidence type="ECO:0000313" key="5">
    <source>
        <dbReference type="Proteomes" id="UP000694865"/>
    </source>
</evidence>